<dbReference type="Gene3D" id="3.40.630.30">
    <property type="match status" value="1"/>
</dbReference>
<sequence>MNIKILKESDAKQYQELRLNGLKTNPEAFGSTYERESKFSLETVIDRIRPAVDKFVIGAFHESGLLVGIVALARESGIKTTHKANVYGVYISKEMRRTGIGKALLLELIRIAKDIEGLEQLNLSVVCDNEPAKELYKSVGFKTYGIEPNALKFMGQYYDEDLMVLQL</sequence>
<comment type="caution">
    <text evidence="2">The sequence shown here is derived from an EMBL/GenBank/DDBJ whole genome shotgun (WGS) entry which is preliminary data.</text>
</comment>
<reference evidence="2 3" key="1">
    <citation type="submission" date="2020-04" db="EMBL/GenBank/DDBJ databases">
        <title>Paenibacillus algicola sp. nov., a novel marine bacterium producing alginate lyase.</title>
        <authorList>
            <person name="Huang H."/>
        </authorList>
    </citation>
    <scope>NUCLEOTIDE SEQUENCE [LARGE SCALE GENOMIC DNA]</scope>
    <source>
        <strain evidence="2 3">L7-75</strain>
    </source>
</reference>
<organism evidence="2 3">
    <name type="scientific">Paenibacillus lemnae</name>
    <dbReference type="NCBI Taxonomy" id="1330551"/>
    <lineage>
        <taxon>Bacteria</taxon>
        <taxon>Bacillati</taxon>
        <taxon>Bacillota</taxon>
        <taxon>Bacilli</taxon>
        <taxon>Bacillales</taxon>
        <taxon>Paenibacillaceae</taxon>
        <taxon>Paenibacillus</taxon>
    </lineage>
</organism>
<dbReference type="PANTHER" id="PTHR43072:SF60">
    <property type="entry name" value="L-2,4-DIAMINOBUTYRIC ACID ACETYLTRANSFERASE"/>
    <property type="match status" value="1"/>
</dbReference>
<protein>
    <submittedName>
        <fullName evidence="2">GNAT family N-acetyltransferase</fullName>
    </submittedName>
</protein>
<dbReference type="InterPro" id="IPR000182">
    <property type="entry name" value="GNAT_dom"/>
</dbReference>
<accession>A0A848MD69</accession>
<dbReference type="AlphaFoldDB" id="A0A848MD69"/>
<dbReference type="EMBL" id="JABBPN010000032">
    <property type="protein sequence ID" value="NMO98189.1"/>
    <property type="molecule type" value="Genomic_DNA"/>
</dbReference>
<gene>
    <name evidence="2" type="ORF">HII30_20780</name>
</gene>
<dbReference type="SUPFAM" id="SSF55729">
    <property type="entry name" value="Acyl-CoA N-acyltransferases (Nat)"/>
    <property type="match status" value="1"/>
</dbReference>
<dbReference type="Pfam" id="PF13420">
    <property type="entry name" value="Acetyltransf_4"/>
    <property type="match status" value="1"/>
</dbReference>
<evidence type="ECO:0000313" key="2">
    <source>
        <dbReference type="EMBL" id="NMO98189.1"/>
    </source>
</evidence>
<name>A0A848MD69_PAELE</name>
<dbReference type="PANTHER" id="PTHR43072">
    <property type="entry name" value="N-ACETYLTRANSFERASE"/>
    <property type="match status" value="1"/>
</dbReference>
<dbReference type="Proteomes" id="UP000565468">
    <property type="component" value="Unassembled WGS sequence"/>
</dbReference>
<dbReference type="GO" id="GO:0016747">
    <property type="term" value="F:acyltransferase activity, transferring groups other than amino-acyl groups"/>
    <property type="evidence" value="ECO:0007669"/>
    <property type="project" value="InterPro"/>
</dbReference>
<dbReference type="PROSITE" id="PS51186">
    <property type="entry name" value="GNAT"/>
    <property type="match status" value="1"/>
</dbReference>
<keyword evidence="3" id="KW-1185">Reference proteome</keyword>
<keyword evidence="2" id="KW-0808">Transferase</keyword>
<evidence type="ECO:0000313" key="3">
    <source>
        <dbReference type="Proteomes" id="UP000565468"/>
    </source>
</evidence>
<dbReference type="CDD" id="cd04301">
    <property type="entry name" value="NAT_SF"/>
    <property type="match status" value="1"/>
</dbReference>
<evidence type="ECO:0000259" key="1">
    <source>
        <dbReference type="PROSITE" id="PS51186"/>
    </source>
</evidence>
<dbReference type="InterPro" id="IPR016181">
    <property type="entry name" value="Acyl_CoA_acyltransferase"/>
</dbReference>
<proteinExistence type="predicted"/>
<feature type="domain" description="N-acetyltransferase" evidence="1">
    <location>
        <begin position="1"/>
        <end position="167"/>
    </location>
</feature>